<feature type="transmembrane region" description="Helical" evidence="9">
    <location>
        <begin position="128"/>
        <end position="150"/>
    </location>
</feature>
<keyword evidence="4" id="KW-0808">Transferase</keyword>
<evidence type="ECO:0000256" key="8">
    <source>
        <dbReference type="ARBA" id="ARBA00023012"/>
    </source>
</evidence>
<feature type="transmembrane region" description="Helical" evidence="9">
    <location>
        <begin position="88"/>
        <end position="121"/>
    </location>
</feature>
<dbReference type="PANTHER" id="PTHR24421:SF10">
    <property type="entry name" value="NITRATE_NITRITE SENSOR PROTEIN NARQ"/>
    <property type="match status" value="1"/>
</dbReference>
<dbReference type="InterPro" id="IPR003594">
    <property type="entry name" value="HATPase_dom"/>
</dbReference>
<organism evidence="11 12">
    <name type="scientific">Thermomonospora umbrina</name>
    <dbReference type="NCBI Taxonomy" id="111806"/>
    <lineage>
        <taxon>Bacteria</taxon>
        <taxon>Bacillati</taxon>
        <taxon>Actinomycetota</taxon>
        <taxon>Actinomycetes</taxon>
        <taxon>Streptosporangiales</taxon>
        <taxon>Thermomonosporaceae</taxon>
        <taxon>Thermomonospora</taxon>
    </lineage>
</organism>
<dbReference type="Gene3D" id="1.20.5.1930">
    <property type="match status" value="1"/>
</dbReference>
<evidence type="ECO:0000256" key="7">
    <source>
        <dbReference type="ARBA" id="ARBA00022840"/>
    </source>
</evidence>
<evidence type="ECO:0000259" key="10">
    <source>
        <dbReference type="SMART" id="SM00387"/>
    </source>
</evidence>
<evidence type="ECO:0000256" key="9">
    <source>
        <dbReference type="SAM" id="Phobius"/>
    </source>
</evidence>
<evidence type="ECO:0000256" key="5">
    <source>
        <dbReference type="ARBA" id="ARBA00022741"/>
    </source>
</evidence>
<evidence type="ECO:0000256" key="3">
    <source>
        <dbReference type="ARBA" id="ARBA00022553"/>
    </source>
</evidence>
<keyword evidence="5" id="KW-0547">Nucleotide-binding</keyword>
<keyword evidence="7" id="KW-0067">ATP-binding</keyword>
<keyword evidence="9" id="KW-1133">Transmembrane helix</keyword>
<evidence type="ECO:0000256" key="6">
    <source>
        <dbReference type="ARBA" id="ARBA00022777"/>
    </source>
</evidence>
<dbReference type="GO" id="GO:0000155">
    <property type="term" value="F:phosphorelay sensor kinase activity"/>
    <property type="evidence" value="ECO:0007669"/>
    <property type="project" value="InterPro"/>
</dbReference>
<keyword evidence="8" id="KW-0902">Two-component regulatory system</keyword>
<dbReference type="InterPro" id="IPR036890">
    <property type="entry name" value="HATPase_C_sf"/>
</dbReference>
<keyword evidence="9" id="KW-0472">Membrane</keyword>
<comment type="catalytic activity">
    <reaction evidence="1">
        <text>ATP + protein L-histidine = ADP + protein N-phospho-L-histidine.</text>
        <dbReference type="EC" id="2.7.13.3"/>
    </reaction>
</comment>
<dbReference type="Pfam" id="PF23539">
    <property type="entry name" value="DUF7134"/>
    <property type="match status" value="1"/>
</dbReference>
<evidence type="ECO:0000256" key="2">
    <source>
        <dbReference type="ARBA" id="ARBA00012438"/>
    </source>
</evidence>
<dbReference type="GO" id="GO:0016020">
    <property type="term" value="C:membrane"/>
    <property type="evidence" value="ECO:0007669"/>
    <property type="project" value="InterPro"/>
</dbReference>
<dbReference type="GO" id="GO:0046983">
    <property type="term" value="F:protein dimerization activity"/>
    <property type="evidence" value="ECO:0007669"/>
    <property type="project" value="InterPro"/>
</dbReference>
<dbReference type="EMBL" id="QTTT01000001">
    <property type="protein sequence ID" value="REF00991.1"/>
    <property type="molecule type" value="Genomic_DNA"/>
</dbReference>
<name>A0A3D9T2C0_9ACTN</name>
<keyword evidence="6 11" id="KW-0418">Kinase</keyword>
<feature type="transmembrane region" description="Helical" evidence="9">
    <location>
        <begin position="156"/>
        <end position="173"/>
    </location>
</feature>
<comment type="caution">
    <text evidence="11">The sequence shown here is derived from an EMBL/GenBank/DDBJ whole genome shotgun (WGS) entry which is preliminary data.</text>
</comment>
<sequence length="418" mass="45745">MRRARRPRVNHVSPRIRNLGELRSRLRRHPQVSDLIMAVLLLSVGLPQLLLTDPSKMDAPMLREPDARNAILVTVITLTLTLRRTLPMTALVVITGLQVTLAVLSYPSSVADVAAFLLAIYTIAAHRALAHSALGGVIAFVGFNAMLVLYDVHTTFVDYITGGALLIGVWVLGRNLRLRRAHLAELEDRAARLERARGTDARAARVEERSRIARELHDVVAHHVSVMTVQAGAARRILDKNPESAREAMTTIEEVGRTALSEMRRIVGVLRTERDAAAPAGRELSPQPGIADLGELVDHVRETGLAVQLWIEGEARTLSPGVDLAAFRLIQEALTNILKHAGPQARAWVRLRYGDHDLTVEIEDNGRGAETLLSDNGDRPGHGLVGMYERVALYGGELRIGPRVGGGFGVRARFPLEA</sequence>
<dbReference type="CDD" id="cd16917">
    <property type="entry name" value="HATPase_UhpB-NarQ-NarX-like"/>
    <property type="match status" value="1"/>
</dbReference>
<dbReference type="Gene3D" id="3.30.565.10">
    <property type="entry name" value="Histidine kinase-like ATPase, C-terminal domain"/>
    <property type="match status" value="1"/>
</dbReference>
<feature type="domain" description="Histidine kinase/HSP90-like ATPase" evidence="10">
    <location>
        <begin position="321"/>
        <end position="418"/>
    </location>
</feature>
<dbReference type="InterPro" id="IPR050482">
    <property type="entry name" value="Sensor_HK_TwoCompSys"/>
</dbReference>
<dbReference type="Proteomes" id="UP000256661">
    <property type="component" value="Unassembled WGS sequence"/>
</dbReference>
<accession>A0A3D9T2C0</accession>
<dbReference type="InterPro" id="IPR055558">
    <property type="entry name" value="DUF7134"/>
</dbReference>
<feature type="transmembrane region" description="Helical" evidence="9">
    <location>
        <begin position="32"/>
        <end position="51"/>
    </location>
</feature>
<dbReference type="SUPFAM" id="SSF55874">
    <property type="entry name" value="ATPase domain of HSP90 chaperone/DNA topoisomerase II/histidine kinase"/>
    <property type="match status" value="1"/>
</dbReference>
<dbReference type="PANTHER" id="PTHR24421">
    <property type="entry name" value="NITRATE/NITRITE SENSOR PROTEIN NARX-RELATED"/>
    <property type="match status" value="1"/>
</dbReference>
<dbReference type="InterPro" id="IPR011712">
    <property type="entry name" value="Sig_transdc_His_kin_sub3_dim/P"/>
</dbReference>
<keyword evidence="12" id="KW-1185">Reference proteome</keyword>
<dbReference type="Pfam" id="PF02518">
    <property type="entry name" value="HATPase_c"/>
    <property type="match status" value="1"/>
</dbReference>
<dbReference type="SMART" id="SM00387">
    <property type="entry name" value="HATPase_c"/>
    <property type="match status" value="1"/>
</dbReference>
<evidence type="ECO:0000313" key="11">
    <source>
        <dbReference type="EMBL" id="REF00991.1"/>
    </source>
</evidence>
<proteinExistence type="predicted"/>
<reference evidence="11 12" key="1">
    <citation type="submission" date="2018-08" db="EMBL/GenBank/DDBJ databases">
        <title>Sequencing the genomes of 1000 actinobacteria strains.</title>
        <authorList>
            <person name="Klenk H.-P."/>
        </authorList>
    </citation>
    <scope>NUCLEOTIDE SEQUENCE [LARGE SCALE GENOMIC DNA]</scope>
    <source>
        <strain evidence="11 12">DSM 43927</strain>
    </source>
</reference>
<protein>
    <recommendedName>
        <fullName evidence="2">histidine kinase</fullName>
        <ecNumber evidence="2">2.7.13.3</ecNumber>
    </recommendedName>
</protein>
<evidence type="ECO:0000313" key="12">
    <source>
        <dbReference type="Proteomes" id="UP000256661"/>
    </source>
</evidence>
<keyword evidence="9" id="KW-0812">Transmembrane</keyword>
<evidence type="ECO:0000256" key="1">
    <source>
        <dbReference type="ARBA" id="ARBA00000085"/>
    </source>
</evidence>
<evidence type="ECO:0000256" key="4">
    <source>
        <dbReference type="ARBA" id="ARBA00022679"/>
    </source>
</evidence>
<keyword evidence="3" id="KW-0597">Phosphoprotein</keyword>
<dbReference type="EC" id="2.7.13.3" evidence="2"/>
<dbReference type="GO" id="GO:0005524">
    <property type="term" value="F:ATP binding"/>
    <property type="evidence" value="ECO:0007669"/>
    <property type="project" value="UniProtKB-KW"/>
</dbReference>
<dbReference type="Pfam" id="PF07730">
    <property type="entry name" value="HisKA_3"/>
    <property type="match status" value="1"/>
</dbReference>
<dbReference type="AlphaFoldDB" id="A0A3D9T2C0"/>
<gene>
    <name evidence="11" type="ORF">DFJ69_6589</name>
</gene>